<feature type="non-terminal residue" evidence="1">
    <location>
        <position position="1"/>
    </location>
</feature>
<comment type="caution">
    <text evidence="1">The sequence shown here is derived from an EMBL/GenBank/DDBJ whole genome shotgun (WGS) entry which is preliminary data.</text>
</comment>
<dbReference type="Proteomes" id="UP000032274">
    <property type="component" value="Unassembled WGS sequence"/>
</dbReference>
<name>A0AA40JQ55_STAAU</name>
<gene>
    <name evidence="1" type="ORF">QU38_02055</name>
</gene>
<protein>
    <submittedName>
        <fullName evidence="1">Uncharacterized protein</fullName>
    </submittedName>
</protein>
<evidence type="ECO:0000313" key="2">
    <source>
        <dbReference type="Proteomes" id="UP000032274"/>
    </source>
</evidence>
<organism evidence="1 2">
    <name type="scientific">Staphylococcus aureus</name>
    <dbReference type="NCBI Taxonomy" id="1280"/>
    <lineage>
        <taxon>Bacteria</taxon>
        <taxon>Bacillati</taxon>
        <taxon>Bacillota</taxon>
        <taxon>Bacilli</taxon>
        <taxon>Bacillales</taxon>
        <taxon>Staphylococcaceae</taxon>
        <taxon>Staphylococcus</taxon>
    </lineage>
</organism>
<accession>A0AA40JQ55</accession>
<reference evidence="1 2" key="1">
    <citation type="submission" date="2015-01" db="EMBL/GenBank/DDBJ databases">
        <title>Characterization of Swiss Staphylococcus aureus strains involved in food poisoning.</title>
        <authorList>
            <person name="Crovadore J."/>
            <person name="Chablais R."/>
            <person name="Tonacini J."/>
            <person name="Schnyder B."/>
            <person name="Lefort F."/>
        </authorList>
    </citation>
    <scope>NUCLEOTIDE SEQUENCE [LARGE SCALE GENOMIC DNA]</scope>
    <source>
        <strain evidence="1 2">SA-120</strain>
    </source>
</reference>
<evidence type="ECO:0000313" key="1">
    <source>
        <dbReference type="EMBL" id="KIU01357.1"/>
    </source>
</evidence>
<dbReference type="AlphaFoldDB" id="A0AA40JQ55"/>
<dbReference type="EMBL" id="JXIG01000445">
    <property type="protein sequence ID" value="KIU01357.1"/>
    <property type="molecule type" value="Genomic_DNA"/>
</dbReference>
<feature type="non-terminal residue" evidence="1">
    <location>
        <position position="156"/>
    </location>
</feature>
<sequence length="156" mass="16874">LHSCGDETRSPSPAFAREGLSLLSPLPGRDGSAPADQPLRDAIGDFALGIAGAGALVPHFDQPFGDLLHARHHFSHIALPQIFEADIDDPARVDHIIRGIEDAAIMKPLAVRSRGELVVRAARHHGGLKRRDRLFGEDRAERIGAQHVRLDAEDLG</sequence>
<proteinExistence type="predicted"/>